<dbReference type="EMBL" id="JYDJ01000022">
    <property type="protein sequence ID" value="KRX48934.1"/>
    <property type="molecule type" value="Genomic_DNA"/>
</dbReference>
<keyword evidence="2" id="KW-1185">Reference proteome</keyword>
<dbReference type="Proteomes" id="UP000055048">
    <property type="component" value="Unassembled WGS sequence"/>
</dbReference>
<evidence type="ECO:0000313" key="1">
    <source>
        <dbReference type="EMBL" id="KRX48934.1"/>
    </source>
</evidence>
<reference evidence="1 2" key="1">
    <citation type="submission" date="2015-01" db="EMBL/GenBank/DDBJ databases">
        <title>Evolution of Trichinella species and genotypes.</title>
        <authorList>
            <person name="Korhonen P.K."/>
            <person name="Edoardo P."/>
            <person name="Giuseppe L.R."/>
            <person name="Gasser R.B."/>
        </authorList>
    </citation>
    <scope>NUCLEOTIDE SEQUENCE [LARGE SCALE GENOMIC DNA]</scope>
    <source>
        <strain evidence="1">ISS417</strain>
    </source>
</reference>
<evidence type="ECO:0000313" key="2">
    <source>
        <dbReference type="Proteomes" id="UP000055048"/>
    </source>
</evidence>
<organism evidence="1 2">
    <name type="scientific">Trichinella murrelli</name>
    <dbReference type="NCBI Taxonomy" id="144512"/>
    <lineage>
        <taxon>Eukaryota</taxon>
        <taxon>Metazoa</taxon>
        <taxon>Ecdysozoa</taxon>
        <taxon>Nematoda</taxon>
        <taxon>Enoplea</taxon>
        <taxon>Dorylaimia</taxon>
        <taxon>Trichinellida</taxon>
        <taxon>Trichinellidae</taxon>
        <taxon>Trichinella</taxon>
    </lineage>
</organism>
<protein>
    <submittedName>
        <fullName evidence="1">Uncharacterized protein</fullName>
    </submittedName>
</protein>
<name>A0A0V0UC93_9BILA</name>
<gene>
    <name evidence="1" type="ORF">T05_14822</name>
</gene>
<sequence length="86" mass="10326">MKRHLPIFSNSTFLVISNHLIQNSFSIPFTSWFMESLASLSGHKWIVKTNHFLWKLYEFREEQHQQLLLSLAKFLEQSEEFELDPK</sequence>
<dbReference type="AlphaFoldDB" id="A0A0V0UC93"/>
<accession>A0A0V0UC93</accession>
<comment type="caution">
    <text evidence="1">The sequence shown here is derived from an EMBL/GenBank/DDBJ whole genome shotgun (WGS) entry which is preliminary data.</text>
</comment>
<proteinExistence type="predicted"/>